<protein>
    <submittedName>
        <fullName evidence="1">Polyprotein</fullName>
    </submittedName>
</protein>
<keyword evidence="2" id="KW-1185">Reference proteome</keyword>
<dbReference type="Proteomes" id="UP000198211">
    <property type="component" value="Unassembled WGS sequence"/>
</dbReference>
<name>A0A225V7V7_9STRA</name>
<gene>
    <name evidence="1" type="ORF">PHMEG_00027639</name>
</gene>
<feature type="non-terminal residue" evidence="1">
    <location>
        <position position="1"/>
    </location>
</feature>
<sequence>QWLQAMKEAITSLRENGTWKMVPQTQTKDRKVITCHWMYVVKKNEKGEIKRFKARLVTHGFKPRAG</sequence>
<dbReference type="AlphaFoldDB" id="A0A225V7V7"/>
<comment type="caution">
    <text evidence="1">The sequence shown here is derived from an EMBL/GenBank/DDBJ whole genome shotgun (WGS) entry which is preliminary data.</text>
</comment>
<evidence type="ECO:0000313" key="2">
    <source>
        <dbReference type="Proteomes" id="UP000198211"/>
    </source>
</evidence>
<reference evidence="2" key="1">
    <citation type="submission" date="2017-03" db="EMBL/GenBank/DDBJ databases">
        <title>Phytopthora megakarya and P. palmivora, two closely related causual agents of cacao black pod achieved similar genome size and gene model numbers by different mechanisms.</title>
        <authorList>
            <person name="Ali S."/>
            <person name="Shao J."/>
            <person name="Larry D.J."/>
            <person name="Kronmiller B."/>
            <person name="Shen D."/>
            <person name="Strem M.D."/>
            <person name="Melnick R.L."/>
            <person name="Guiltinan M.J."/>
            <person name="Tyler B.M."/>
            <person name="Meinhardt L.W."/>
            <person name="Bailey B.A."/>
        </authorList>
    </citation>
    <scope>NUCLEOTIDE SEQUENCE [LARGE SCALE GENOMIC DNA]</scope>
    <source>
        <strain evidence="2">zdho120</strain>
    </source>
</reference>
<accession>A0A225V7V7</accession>
<evidence type="ECO:0000313" key="1">
    <source>
        <dbReference type="EMBL" id="OWZ01049.1"/>
    </source>
</evidence>
<dbReference type="EMBL" id="NBNE01007140">
    <property type="protein sequence ID" value="OWZ01049.1"/>
    <property type="molecule type" value="Genomic_DNA"/>
</dbReference>
<organism evidence="1 2">
    <name type="scientific">Phytophthora megakarya</name>
    <dbReference type="NCBI Taxonomy" id="4795"/>
    <lineage>
        <taxon>Eukaryota</taxon>
        <taxon>Sar</taxon>
        <taxon>Stramenopiles</taxon>
        <taxon>Oomycota</taxon>
        <taxon>Peronosporomycetes</taxon>
        <taxon>Peronosporales</taxon>
        <taxon>Peronosporaceae</taxon>
        <taxon>Phytophthora</taxon>
    </lineage>
</organism>
<proteinExistence type="predicted"/>
<dbReference type="OrthoDB" id="95475at2759"/>